<feature type="signal peptide" evidence="14">
    <location>
        <begin position="1"/>
        <end position="16"/>
    </location>
</feature>
<reference evidence="15 16" key="1">
    <citation type="submission" date="2017-07" db="EMBL/GenBank/DDBJ databases">
        <title>Analysis of two Campylobacter avium genomes and identification of a novel hippuricase gene.</title>
        <authorList>
            <person name="Miller W.G."/>
            <person name="Chapman M.H."/>
            <person name="Yee E."/>
            <person name="Revez J."/>
            <person name="Bono J.L."/>
            <person name="Rossi M."/>
        </authorList>
    </citation>
    <scope>NUCLEOTIDE SEQUENCE [LARGE SCALE GENOMIC DNA]</scope>
    <source>
        <strain evidence="15 16">LMG 24591</strain>
    </source>
</reference>
<dbReference type="AlphaFoldDB" id="A0A222MYB4"/>
<evidence type="ECO:0000256" key="6">
    <source>
        <dbReference type="ARBA" id="ARBA00023065"/>
    </source>
</evidence>
<dbReference type="EMBL" id="CP022347">
    <property type="protein sequence ID" value="ASQ30977.1"/>
    <property type="molecule type" value="Genomic_DNA"/>
</dbReference>
<dbReference type="GO" id="GO:0016787">
    <property type="term" value="F:hydrolase activity"/>
    <property type="evidence" value="ECO:0007669"/>
    <property type="project" value="UniProtKB-KW"/>
</dbReference>
<evidence type="ECO:0000256" key="11">
    <source>
        <dbReference type="ARBA" id="ARBA00037847"/>
    </source>
</evidence>
<evidence type="ECO:0000256" key="9">
    <source>
        <dbReference type="ARBA" id="ARBA00025198"/>
    </source>
</evidence>
<keyword evidence="8 12" id="KW-0066">ATP synthesis</keyword>
<dbReference type="GO" id="GO:0046933">
    <property type="term" value="F:proton-transporting ATP synthase activity, rotational mechanism"/>
    <property type="evidence" value="ECO:0007669"/>
    <property type="project" value="UniProtKB-UniRule"/>
</dbReference>
<evidence type="ECO:0000256" key="14">
    <source>
        <dbReference type="SAM" id="SignalP"/>
    </source>
</evidence>
<dbReference type="CDD" id="cd06503">
    <property type="entry name" value="ATP-synt_Fo_b"/>
    <property type="match status" value="1"/>
</dbReference>
<keyword evidence="16" id="KW-1185">Reference proteome</keyword>
<dbReference type="InterPro" id="IPR002146">
    <property type="entry name" value="ATP_synth_b/b'su_bac/chlpt"/>
</dbReference>
<dbReference type="GO" id="GO:0005886">
    <property type="term" value="C:plasma membrane"/>
    <property type="evidence" value="ECO:0007669"/>
    <property type="project" value="UniProtKB-SubCell"/>
</dbReference>
<keyword evidence="15" id="KW-0378">Hydrolase</keyword>
<evidence type="ECO:0000313" key="15">
    <source>
        <dbReference type="EMBL" id="ASQ30977.1"/>
    </source>
</evidence>
<dbReference type="GO" id="GO:0012505">
    <property type="term" value="C:endomembrane system"/>
    <property type="evidence" value="ECO:0007669"/>
    <property type="project" value="UniProtKB-SubCell"/>
</dbReference>
<evidence type="ECO:0000256" key="3">
    <source>
        <dbReference type="ARBA" id="ARBA00022692"/>
    </source>
</evidence>
<feature type="chain" id="PRO_5013370417" description="ATP synthase subunit b" evidence="14">
    <location>
        <begin position="17"/>
        <end position="167"/>
    </location>
</feature>
<gene>
    <name evidence="12 15" type="primary">atpF</name>
    <name evidence="15" type="ORF">CAV_1353</name>
</gene>
<dbReference type="KEGG" id="cavi:CAV_1353"/>
<protein>
    <recommendedName>
        <fullName evidence="12">ATP synthase subunit b</fullName>
    </recommendedName>
    <alternativeName>
        <fullName evidence="12">ATP synthase F(0) sector subunit b</fullName>
    </alternativeName>
    <alternativeName>
        <fullName evidence="12">ATPase subunit I</fullName>
    </alternativeName>
    <alternativeName>
        <fullName evidence="12">F-type ATPase subunit b</fullName>
        <shortName evidence="12">F-ATPase subunit b</shortName>
    </alternativeName>
</protein>
<evidence type="ECO:0000256" key="1">
    <source>
        <dbReference type="ARBA" id="ARBA00022448"/>
    </source>
</evidence>
<evidence type="ECO:0000256" key="7">
    <source>
        <dbReference type="ARBA" id="ARBA00023136"/>
    </source>
</evidence>
<evidence type="ECO:0000256" key="12">
    <source>
        <dbReference type="HAMAP-Rule" id="MF_01398"/>
    </source>
</evidence>
<evidence type="ECO:0000256" key="2">
    <source>
        <dbReference type="ARBA" id="ARBA00022547"/>
    </source>
</evidence>
<evidence type="ECO:0000256" key="10">
    <source>
        <dbReference type="ARBA" id="ARBA00025614"/>
    </source>
</evidence>
<comment type="subunit">
    <text evidence="12">F-type ATPases have 2 components, F(1) - the catalytic core - and F(0) - the membrane proton channel. F(1) has five subunits: alpha(3), beta(3), gamma(1), delta(1), epsilon(1). F(0) has three main subunits: a(1), b(2) and c(10-14). The alpha and beta chains form an alternating ring which encloses part of the gamma chain. F(1) is attached to F(0) by a central stalk formed by the gamma and epsilon chains, while a peripheral stalk is formed by the delta and b chains.</text>
</comment>
<keyword evidence="5 12" id="KW-1133">Transmembrane helix</keyword>
<organism evidence="15 16">
    <name type="scientific">Campylobacter avium LMG 24591</name>
    <dbReference type="NCBI Taxonomy" id="522484"/>
    <lineage>
        <taxon>Bacteria</taxon>
        <taxon>Pseudomonadati</taxon>
        <taxon>Campylobacterota</taxon>
        <taxon>Epsilonproteobacteria</taxon>
        <taxon>Campylobacterales</taxon>
        <taxon>Campylobacteraceae</taxon>
        <taxon>Campylobacter</taxon>
    </lineage>
</organism>
<keyword evidence="3 12" id="KW-0812">Transmembrane</keyword>
<evidence type="ECO:0000256" key="8">
    <source>
        <dbReference type="ARBA" id="ARBA00023310"/>
    </source>
</evidence>
<dbReference type="GO" id="GO:0045259">
    <property type="term" value="C:proton-transporting ATP synthase complex"/>
    <property type="evidence" value="ECO:0007669"/>
    <property type="project" value="UniProtKB-KW"/>
</dbReference>
<name>A0A222MYB4_9BACT</name>
<keyword evidence="7 12" id="KW-0472">Membrane</keyword>
<proteinExistence type="inferred from homology"/>
<keyword evidence="2 12" id="KW-0138">CF(0)</keyword>
<comment type="function">
    <text evidence="9 12">F(1)F(0) ATP synthase produces ATP from ADP in the presence of a proton or sodium gradient. F-type ATPases consist of two structural domains, F(1) containing the extramembraneous catalytic core and F(0) containing the membrane proton channel, linked together by a central stalk and a peripheral stalk. During catalysis, ATP synthesis in the catalytic domain of F(1) is coupled via a rotary mechanism of the central stalk subunits to proton translocation.</text>
</comment>
<feature type="transmembrane region" description="Helical" evidence="12">
    <location>
        <begin position="26"/>
        <end position="45"/>
    </location>
</feature>
<dbReference type="HAMAP" id="MF_01398">
    <property type="entry name" value="ATP_synth_b_bprime"/>
    <property type="match status" value="1"/>
</dbReference>
<keyword evidence="12" id="KW-1003">Cell membrane</keyword>
<evidence type="ECO:0000256" key="13">
    <source>
        <dbReference type="RuleBase" id="RU003848"/>
    </source>
</evidence>
<keyword evidence="4 12" id="KW-0375">Hydrogen ion transport</keyword>
<evidence type="ECO:0000313" key="16">
    <source>
        <dbReference type="Proteomes" id="UP000201169"/>
    </source>
</evidence>
<comment type="subcellular location">
    <subcellularLocation>
        <location evidence="12">Cell membrane</location>
        <topology evidence="12">Single-pass membrane protein</topology>
    </subcellularLocation>
    <subcellularLocation>
        <location evidence="11">Endomembrane system</location>
        <topology evidence="11">Single-pass membrane protein</topology>
    </subcellularLocation>
</comment>
<accession>A0A222MYB4</accession>
<dbReference type="Proteomes" id="UP000201169">
    <property type="component" value="Chromosome"/>
</dbReference>
<sequence length="167" mass="18902">MRVLLFLLCFSSFVLAAPSGSGEYDIVPRTVNFIIFVAILFYLLAKPVKSFYLNRIASISSRLEDIQKKVLESKNKRLEAIKSLEDAKKESVSAISLAHKEAENIAKKIKSDAKNDMLILEKAFDEQQAYESRKMQKDVIAKALSEIFDENSLKQDDIVNIILKKVS</sequence>
<comment type="similarity">
    <text evidence="12 13">Belongs to the ATPase B chain family.</text>
</comment>
<dbReference type="RefSeq" id="WP_094325771.1">
    <property type="nucleotide sequence ID" value="NZ_CP022347.1"/>
</dbReference>
<evidence type="ECO:0000256" key="5">
    <source>
        <dbReference type="ARBA" id="ARBA00022989"/>
    </source>
</evidence>
<keyword evidence="1 12" id="KW-0813">Transport</keyword>
<evidence type="ECO:0000256" key="4">
    <source>
        <dbReference type="ARBA" id="ARBA00022781"/>
    </source>
</evidence>
<keyword evidence="14" id="KW-0732">Signal</keyword>
<dbReference type="NCBIfam" id="NF006292">
    <property type="entry name" value="PRK08475.1"/>
    <property type="match status" value="1"/>
</dbReference>
<dbReference type="Pfam" id="PF00430">
    <property type="entry name" value="ATP-synt_B"/>
    <property type="match status" value="1"/>
</dbReference>
<dbReference type="OrthoDB" id="5373033at2"/>
<keyword evidence="6 12" id="KW-0406">Ion transport</keyword>
<comment type="function">
    <text evidence="10">Component of the F(0) channel, it forms part of the peripheral stalk, linking F(1) to F(0). The b'-subunit is a diverged and duplicated form of b found in plants and photosynthetic bacteria.</text>
</comment>